<feature type="compositionally biased region" description="Low complexity" evidence="1">
    <location>
        <begin position="16"/>
        <end position="26"/>
    </location>
</feature>
<keyword evidence="3" id="KW-1185">Reference proteome</keyword>
<dbReference type="AlphaFoldDB" id="A0A4R8Q1G6"/>
<proteinExistence type="predicted"/>
<feature type="region of interest" description="Disordered" evidence="1">
    <location>
        <begin position="1"/>
        <end position="53"/>
    </location>
</feature>
<feature type="region of interest" description="Disordered" evidence="1">
    <location>
        <begin position="98"/>
        <end position="126"/>
    </location>
</feature>
<evidence type="ECO:0000256" key="1">
    <source>
        <dbReference type="SAM" id="MobiDB-lite"/>
    </source>
</evidence>
<evidence type="ECO:0000313" key="2">
    <source>
        <dbReference type="EMBL" id="TDZ32101.1"/>
    </source>
</evidence>
<feature type="compositionally biased region" description="Low complexity" evidence="1">
    <location>
        <begin position="109"/>
        <end position="122"/>
    </location>
</feature>
<dbReference type="Proteomes" id="UP000295083">
    <property type="component" value="Unassembled WGS sequence"/>
</dbReference>
<accession>A0A4R8Q1G6</accession>
<organism evidence="2 3">
    <name type="scientific">Colletotrichum spinosum</name>
    <dbReference type="NCBI Taxonomy" id="1347390"/>
    <lineage>
        <taxon>Eukaryota</taxon>
        <taxon>Fungi</taxon>
        <taxon>Dikarya</taxon>
        <taxon>Ascomycota</taxon>
        <taxon>Pezizomycotina</taxon>
        <taxon>Sordariomycetes</taxon>
        <taxon>Hypocreomycetidae</taxon>
        <taxon>Glomerellales</taxon>
        <taxon>Glomerellaceae</taxon>
        <taxon>Colletotrichum</taxon>
        <taxon>Colletotrichum orbiculare species complex</taxon>
    </lineage>
</organism>
<sequence>MSSLAPNFEIPRPKSSRAASDASSISTESFTTRRAVSQDSPRPAKRRSSHSQPVNVSIVQMCFPQVTKTSSGNTALHLAHKIGRVDCSAAAAAAIAVADPDHARPRQESAGPTSAPAAPSGPNTLRKNHLSGVSVIILRSCPSVSAVRNLEVDHPMRSHNAQASLGAKE</sequence>
<gene>
    <name evidence="2" type="ORF">C8035_v012303</name>
</gene>
<comment type="caution">
    <text evidence="2">The sequence shown here is derived from an EMBL/GenBank/DDBJ whole genome shotgun (WGS) entry which is preliminary data.</text>
</comment>
<feature type="compositionally biased region" description="Polar residues" evidence="1">
    <location>
        <begin position="27"/>
        <end position="40"/>
    </location>
</feature>
<evidence type="ECO:0000313" key="3">
    <source>
        <dbReference type="Proteomes" id="UP000295083"/>
    </source>
</evidence>
<dbReference type="EMBL" id="QAPG01000086">
    <property type="protein sequence ID" value="TDZ32101.1"/>
    <property type="molecule type" value="Genomic_DNA"/>
</dbReference>
<reference evidence="2 3" key="1">
    <citation type="submission" date="2018-11" db="EMBL/GenBank/DDBJ databases">
        <title>Genome sequence and assembly of Colletotrichum spinosum.</title>
        <authorList>
            <person name="Gan P."/>
            <person name="Shirasu K."/>
        </authorList>
    </citation>
    <scope>NUCLEOTIDE SEQUENCE [LARGE SCALE GENOMIC DNA]</scope>
    <source>
        <strain evidence="2 3">CBS 515.97</strain>
    </source>
</reference>
<protein>
    <submittedName>
        <fullName evidence="2">Uncharacterized protein</fullName>
    </submittedName>
</protein>
<name>A0A4R8Q1G6_9PEZI</name>